<gene>
    <name evidence="1" type="ORF">GALL_302240</name>
</gene>
<protein>
    <submittedName>
        <fullName evidence="1">Uncharacterized protein</fullName>
    </submittedName>
</protein>
<name>A0A1J5RID9_9ZZZZ</name>
<sequence>MHDGQGGSGLLATLGVPHDLLEGGTNAADLVAIRRALESDWQALEAQADALALPVELEEKLARVLAHSGLLSLRRVGQGTLSTRMELLSASFAEAMLAPATEPLALLRGAVASRTPARLTLDDDPHLGLNRTLLRTYLASALGHHLAMSPVCSPCTVPTRAATARAGSTGRWRPTRCPPSG</sequence>
<dbReference type="EMBL" id="MLJW01000398">
    <property type="protein sequence ID" value="OIQ87893.1"/>
    <property type="molecule type" value="Genomic_DNA"/>
</dbReference>
<evidence type="ECO:0000313" key="1">
    <source>
        <dbReference type="EMBL" id="OIQ87893.1"/>
    </source>
</evidence>
<proteinExistence type="predicted"/>
<dbReference type="AlphaFoldDB" id="A0A1J5RID9"/>
<accession>A0A1J5RID9</accession>
<reference evidence="1" key="1">
    <citation type="submission" date="2016-10" db="EMBL/GenBank/DDBJ databases">
        <title>Sequence of Gallionella enrichment culture.</title>
        <authorList>
            <person name="Poehlein A."/>
            <person name="Muehling M."/>
            <person name="Daniel R."/>
        </authorList>
    </citation>
    <scope>NUCLEOTIDE SEQUENCE</scope>
</reference>
<organism evidence="1">
    <name type="scientific">mine drainage metagenome</name>
    <dbReference type="NCBI Taxonomy" id="410659"/>
    <lineage>
        <taxon>unclassified sequences</taxon>
        <taxon>metagenomes</taxon>
        <taxon>ecological metagenomes</taxon>
    </lineage>
</organism>
<comment type="caution">
    <text evidence="1">The sequence shown here is derived from an EMBL/GenBank/DDBJ whole genome shotgun (WGS) entry which is preliminary data.</text>
</comment>